<protein>
    <submittedName>
        <fullName evidence="2">Uncharacterized protein</fullName>
    </submittedName>
</protein>
<comment type="caution">
    <text evidence="2">The sequence shown here is derived from an EMBL/GenBank/DDBJ whole genome shotgun (WGS) entry which is preliminary data.</text>
</comment>
<dbReference type="Gene3D" id="2.40.160.200">
    <property type="entry name" value="LURP1-related"/>
    <property type="match status" value="1"/>
</dbReference>
<evidence type="ECO:0000313" key="3">
    <source>
        <dbReference type="Proteomes" id="UP000619293"/>
    </source>
</evidence>
<organism evidence="2 3">
    <name type="scientific">Catellatospora chokoriensis</name>
    <dbReference type="NCBI Taxonomy" id="310353"/>
    <lineage>
        <taxon>Bacteria</taxon>
        <taxon>Bacillati</taxon>
        <taxon>Actinomycetota</taxon>
        <taxon>Actinomycetes</taxon>
        <taxon>Micromonosporales</taxon>
        <taxon>Micromonosporaceae</taxon>
        <taxon>Catellatospora</taxon>
    </lineage>
</organism>
<name>A0A8J3JNE4_9ACTN</name>
<evidence type="ECO:0000313" key="2">
    <source>
        <dbReference type="EMBL" id="GIF88161.1"/>
    </source>
</evidence>
<dbReference type="InterPro" id="IPR038595">
    <property type="entry name" value="LOR_sf"/>
</dbReference>
<proteinExistence type="inferred from homology"/>
<accession>A0A8J3JNE4</accession>
<comment type="similarity">
    <text evidence="1">Belongs to the LOR family.</text>
</comment>
<dbReference type="InterPro" id="IPR025659">
    <property type="entry name" value="Tubby-like_C"/>
</dbReference>
<dbReference type="EMBL" id="BONG01000007">
    <property type="protein sequence ID" value="GIF88161.1"/>
    <property type="molecule type" value="Genomic_DNA"/>
</dbReference>
<reference evidence="2 3" key="1">
    <citation type="submission" date="2021-01" db="EMBL/GenBank/DDBJ databases">
        <title>Whole genome shotgun sequence of Catellatospora chokoriensis NBRC 107358.</title>
        <authorList>
            <person name="Komaki H."/>
            <person name="Tamura T."/>
        </authorList>
    </citation>
    <scope>NUCLEOTIDE SEQUENCE [LARGE SCALE GENOMIC DNA]</scope>
    <source>
        <strain evidence="2 3">NBRC 107358</strain>
    </source>
</reference>
<dbReference type="Proteomes" id="UP000619293">
    <property type="component" value="Unassembled WGS sequence"/>
</dbReference>
<dbReference type="SUPFAM" id="SSF54518">
    <property type="entry name" value="Tubby C-terminal domain-like"/>
    <property type="match status" value="1"/>
</dbReference>
<dbReference type="AlphaFoldDB" id="A0A8J3JNE4"/>
<dbReference type="Pfam" id="PF04525">
    <property type="entry name" value="LOR"/>
    <property type="match status" value="1"/>
</dbReference>
<evidence type="ECO:0000256" key="1">
    <source>
        <dbReference type="ARBA" id="ARBA00005437"/>
    </source>
</evidence>
<gene>
    <name evidence="2" type="ORF">Cch02nite_16050</name>
</gene>
<dbReference type="InterPro" id="IPR007612">
    <property type="entry name" value="LOR"/>
</dbReference>
<sequence length="192" mass="21751">MDLATLQAQQTLFIKQRFTMMINRYEVTSVQPDGTPGTQLAFVEQKRMAFKEQVTLYRDDSKTGVFAAFKARSVIDLGATYDVTDENGAPIGLFKKDFAKSLLRSTWHVEPAAGARITGQERSLPIALLRRFADLTFWPYHFDFVRDGVPVFSVMKKFALVRDKYTVEIHDPAIDRRLVVAMAVALDALQAR</sequence>
<keyword evidence="3" id="KW-1185">Reference proteome</keyword>